<sequence>MNFLLTEHIYPIKEKIILSTKYSFCLDNPRSKEEIELITNYIIKSYDFSLDSEYHIGGPRVPIYNDGKSPDIVTLESSISEFFKNYGDVDNYVFEFSKTQKSSNPLELMARMWIIARFDDEGESEKLHQYNEKIKMDYPEEKYFMIIDNKNPSIRNSKVLLDYSYLLTFLYHSDKENFANQSFIVQKDYDDLRHAKIDTMVNNCIMMFTYKSFSNICHHESDKWRSFYHIRNKIIEVSHHLETLLNDGLEDKLLYIADLMRVVGEDMNDQRQILVTLTGIMELLLTHNPNYNRFNVEDSISKQFKLKASILIYLNDKSQNINDIKQRLGEIYSQRSNIAHGNFKTLKKYIDKELKILLKTDPEAEDSYVIEYLNRDLRVYLRAVLEELIKDQSLVKFIKEN</sequence>
<accession>A0AAX1N643</accession>
<reference evidence="1 2" key="1">
    <citation type="submission" date="2021-05" db="EMBL/GenBank/DDBJ databases">
        <title>Comparative genomic studies on the polysaccharide-degrading batcterial strains of the Flammeovirga genus.</title>
        <authorList>
            <person name="Zewei F."/>
            <person name="Zheng Z."/>
            <person name="Yu L."/>
            <person name="Ruyue G."/>
            <person name="Yanhong M."/>
            <person name="Yuanyuan C."/>
            <person name="Jingyan G."/>
            <person name="Wenjun H."/>
        </authorList>
    </citation>
    <scope>NUCLEOTIDE SEQUENCE [LARGE SCALE GENOMIC DNA]</scope>
    <source>
        <strain evidence="1 2">NBRC:100898</strain>
    </source>
</reference>
<evidence type="ECO:0008006" key="3">
    <source>
        <dbReference type="Google" id="ProtNLM"/>
    </source>
</evidence>
<protein>
    <recommendedName>
        <fullName evidence="3">Apea-like HEPN domain-containing protein</fullName>
    </recommendedName>
</protein>
<gene>
    <name evidence="1" type="ORF">KMW28_05535</name>
</gene>
<dbReference type="AlphaFoldDB" id="A0AAX1N643"/>
<proteinExistence type="predicted"/>
<dbReference type="RefSeq" id="WP_169664494.1">
    <property type="nucleotide sequence ID" value="NZ_CP076132.1"/>
</dbReference>
<dbReference type="Proteomes" id="UP000678679">
    <property type="component" value="Chromosome 1"/>
</dbReference>
<dbReference type="KEGG" id="fya:KMW28_05535"/>
<organism evidence="1 2">
    <name type="scientific">Flammeovirga yaeyamensis</name>
    <dbReference type="NCBI Taxonomy" id="367791"/>
    <lineage>
        <taxon>Bacteria</taxon>
        <taxon>Pseudomonadati</taxon>
        <taxon>Bacteroidota</taxon>
        <taxon>Cytophagia</taxon>
        <taxon>Cytophagales</taxon>
        <taxon>Flammeovirgaceae</taxon>
        <taxon>Flammeovirga</taxon>
    </lineage>
</organism>
<evidence type="ECO:0000313" key="2">
    <source>
        <dbReference type="Proteomes" id="UP000678679"/>
    </source>
</evidence>
<keyword evidence="2" id="KW-1185">Reference proteome</keyword>
<evidence type="ECO:0000313" key="1">
    <source>
        <dbReference type="EMBL" id="QWG03044.1"/>
    </source>
</evidence>
<dbReference type="EMBL" id="CP076132">
    <property type="protein sequence ID" value="QWG03044.1"/>
    <property type="molecule type" value="Genomic_DNA"/>
</dbReference>
<name>A0AAX1N643_9BACT</name>